<dbReference type="InterPro" id="IPR023940">
    <property type="entry name" value="DHDPR_bac"/>
</dbReference>
<comment type="similarity">
    <text evidence="1">Belongs to the DapB family.</text>
</comment>
<dbReference type="CDD" id="cd02274">
    <property type="entry name" value="DHDPR_N"/>
    <property type="match status" value="1"/>
</dbReference>
<keyword evidence="2" id="KW-0963">Cytoplasm</keyword>
<keyword evidence="7" id="KW-0520">NAD</keyword>
<keyword evidence="5" id="KW-0220">Diaminopimelate biosynthesis</keyword>
<dbReference type="PANTHER" id="PTHR20836:SF7">
    <property type="entry name" value="4-HYDROXY-TETRAHYDRODIPICOLINATE REDUCTASE"/>
    <property type="match status" value="1"/>
</dbReference>
<dbReference type="InterPro" id="IPR022663">
    <property type="entry name" value="DapB_C"/>
</dbReference>
<dbReference type="Pfam" id="PF05173">
    <property type="entry name" value="DapB_C"/>
    <property type="match status" value="1"/>
</dbReference>
<dbReference type="GO" id="GO:0019877">
    <property type="term" value="P:diaminopimelate biosynthetic process"/>
    <property type="evidence" value="ECO:0007669"/>
    <property type="project" value="UniProtKB-KW"/>
</dbReference>
<evidence type="ECO:0000313" key="11">
    <source>
        <dbReference type="EMBL" id="MPM94107.1"/>
    </source>
</evidence>
<dbReference type="FunFam" id="3.30.360.10:FF:000009">
    <property type="entry name" value="4-hydroxy-tetrahydrodipicolinate reductase"/>
    <property type="match status" value="1"/>
</dbReference>
<keyword evidence="4" id="KW-0521">NADP</keyword>
<feature type="domain" description="Dihydrodipicolinate reductase N-terminal" evidence="9">
    <location>
        <begin position="1"/>
        <end position="110"/>
    </location>
</feature>
<name>A0A645DXK0_9ZZZZ</name>
<dbReference type="GO" id="GO:0005829">
    <property type="term" value="C:cytosol"/>
    <property type="evidence" value="ECO:0007669"/>
    <property type="project" value="TreeGrafter"/>
</dbReference>
<evidence type="ECO:0000256" key="5">
    <source>
        <dbReference type="ARBA" id="ARBA00022915"/>
    </source>
</evidence>
<comment type="caution">
    <text evidence="11">The sequence shown here is derived from an EMBL/GenBank/DDBJ whole genome shotgun (WGS) entry which is preliminary data.</text>
</comment>
<dbReference type="Gene3D" id="3.30.360.10">
    <property type="entry name" value="Dihydrodipicolinate Reductase, domain 2"/>
    <property type="match status" value="1"/>
</dbReference>
<evidence type="ECO:0000256" key="3">
    <source>
        <dbReference type="ARBA" id="ARBA00022605"/>
    </source>
</evidence>
<dbReference type="GO" id="GO:0008839">
    <property type="term" value="F:4-hydroxy-tetrahydrodipicolinate reductase"/>
    <property type="evidence" value="ECO:0007669"/>
    <property type="project" value="UniProtKB-EC"/>
</dbReference>
<feature type="domain" description="Dihydrodipicolinate reductase C-terminal" evidence="10">
    <location>
        <begin position="113"/>
        <end position="243"/>
    </location>
</feature>
<dbReference type="PIRSF" id="PIRSF000161">
    <property type="entry name" value="DHPR"/>
    <property type="match status" value="1"/>
</dbReference>
<keyword evidence="8" id="KW-0457">Lysine biosynthesis</keyword>
<dbReference type="SUPFAM" id="SSF51735">
    <property type="entry name" value="NAD(P)-binding Rossmann-fold domains"/>
    <property type="match status" value="1"/>
</dbReference>
<evidence type="ECO:0000259" key="10">
    <source>
        <dbReference type="Pfam" id="PF05173"/>
    </source>
</evidence>
<dbReference type="SUPFAM" id="SSF55347">
    <property type="entry name" value="Glyceraldehyde-3-phosphate dehydrogenase-like, C-terminal domain"/>
    <property type="match status" value="1"/>
</dbReference>
<reference evidence="11" key="1">
    <citation type="submission" date="2019-08" db="EMBL/GenBank/DDBJ databases">
        <authorList>
            <person name="Kucharzyk K."/>
            <person name="Murdoch R.W."/>
            <person name="Higgins S."/>
            <person name="Loffler F."/>
        </authorList>
    </citation>
    <scope>NUCLEOTIDE SEQUENCE</scope>
</reference>
<evidence type="ECO:0000256" key="6">
    <source>
        <dbReference type="ARBA" id="ARBA00023002"/>
    </source>
</evidence>
<evidence type="ECO:0000256" key="7">
    <source>
        <dbReference type="ARBA" id="ARBA00023027"/>
    </source>
</evidence>
<organism evidence="11">
    <name type="scientific">bioreactor metagenome</name>
    <dbReference type="NCBI Taxonomy" id="1076179"/>
    <lineage>
        <taxon>unclassified sequences</taxon>
        <taxon>metagenomes</taxon>
        <taxon>ecological metagenomes</taxon>
    </lineage>
</organism>
<evidence type="ECO:0000256" key="2">
    <source>
        <dbReference type="ARBA" id="ARBA00022490"/>
    </source>
</evidence>
<dbReference type="InterPro" id="IPR036291">
    <property type="entry name" value="NAD(P)-bd_dom_sf"/>
</dbReference>
<proteinExistence type="inferred from homology"/>
<sequence length="249" mass="26254">MKIILHGAAGHMGKVATGVLQDGYAGAQLVAAVDAHAPQQEGILQSLGEYTGPADCLIDFSHHSTAGAICEYAVARGLPCVIATTGHTQQELDLLQQASKSIPVFLSANMSIGIAVLAEFAKQAAAMLPDADIEIVETHHNRKLDAPSGTALLLADAVKEARGDVPLVCGRSGQQKRTPGEIGIHSLRMGNIVGTHEVHLCTDTQTITLRHEAHDRALFAEGAVRAAEFLVGKPAGLYNMQDLFQKTSI</sequence>
<dbReference type="EMBL" id="VSSQ01040796">
    <property type="protein sequence ID" value="MPM94107.1"/>
    <property type="molecule type" value="Genomic_DNA"/>
</dbReference>
<gene>
    <name evidence="11" type="primary">dapB_42</name>
    <name evidence="11" type="ORF">SDC9_141250</name>
</gene>
<dbReference type="Gene3D" id="3.40.50.720">
    <property type="entry name" value="NAD(P)-binding Rossmann-like Domain"/>
    <property type="match status" value="1"/>
</dbReference>
<evidence type="ECO:0000259" key="9">
    <source>
        <dbReference type="Pfam" id="PF01113"/>
    </source>
</evidence>
<dbReference type="PROSITE" id="PS01298">
    <property type="entry name" value="DAPB"/>
    <property type="match status" value="1"/>
</dbReference>
<keyword evidence="3" id="KW-0028">Amino-acid biosynthesis</keyword>
<dbReference type="EC" id="1.17.1.8" evidence="11"/>
<dbReference type="Pfam" id="PF01113">
    <property type="entry name" value="DapB_N"/>
    <property type="match status" value="1"/>
</dbReference>
<keyword evidence="6 11" id="KW-0560">Oxidoreductase</keyword>
<dbReference type="NCBIfam" id="TIGR00036">
    <property type="entry name" value="dapB"/>
    <property type="match status" value="1"/>
</dbReference>
<evidence type="ECO:0000256" key="4">
    <source>
        <dbReference type="ARBA" id="ARBA00022857"/>
    </source>
</evidence>
<protein>
    <submittedName>
        <fullName evidence="11">4-hydroxy-tetrahydrodipicolinate reductase</fullName>
        <ecNumber evidence="11">1.17.1.8</ecNumber>
    </submittedName>
</protein>
<dbReference type="PANTHER" id="PTHR20836">
    <property type="entry name" value="DIHYDRODIPICOLINATE REDUCTASE"/>
    <property type="match status" value="1"/>
</dbReference>
<dbReference type="InterPro" id="IPR022664">
    <property type="entry name" value="DapB_N_CS"/>
</dbReference>
<accession>A0A645DXK0</accession>
<evidence type="ECO:0000256" key="1">
    <source>
        <dbReference type="ARBA" id="ARBA00006642"/>
    </source>
</evidence>
<dbReference type="GO" id="GO:0009089">
    <property type="term" value="P:lysine biosynthetic process via diaminopimelate"/>
    <property type="evidence" value="ECO:0007669"/>
    <property type="project" value="InterPro"/>
</dbReference>
<dbReference type="InterPro" id="IPR000846">
    <property type="entry name" value="DapB_N"/>
</dbReference>
<evidence type="ECO:0000256" key="8">
    <source>
        <dbReference type="ARBA" id="ARBA00023154"/>
    </source>
</evidence>
<dbReference type="AlphaFoldDB" id="A0A645DXK0"/>
<dbReference type="HAMAP" id="MF_00102">
    <property type="entry name" value="DapB"/>
    <property type="match status" value="1"/>
</dbReference>